<protein>
    <submittedName>
        <fullName evidence="1">Minor tail protein</fullName>
    </submittedName>
</protein>
<dbReference type="EMBL" id="MH727550">
    <property type="protein sequence ID" value="AYB69447.1"/>
    <property type="molecule type" value="Genomic_DNA"/>
</dbReference>
<evidence type="ECO:0000313" key="1">
    <source>
        <dbReference type="EMBL" id="AYB69447.1"/>
    </source>
</evidence>
<dbReference type="GeneID" id="55003859"/>
<reference evidence="2" key="1">
    <citation type="submission" date="2018-08" db="EMBL/GenBank/DDBJ databases">
        <authorList>
            <person name="Pathak A."/>
            <person name="Staton O.A."/>
            <person name="Aldaher A.R."/>
            <person name="Baird K.M."/>
            <person name="Borah A."/>
            <person name="Haggard G.E."/>
            <person name="Meesala S."/>
            <person name="Nealy S.L."/>
            <person name="Ramdas R."/>
            <person name="Rocha M."/>
            <person name="Sristi D."/>
            <person name="Thukral S."/>
            <person name="Walls C.E."/>
            <person name="Waqas M."/>
            <person name="Williams M.R."/>
            <person name="Winters A.K."/>
            <person name="Sahawneh K.J."/>
            <person name="Monti D.L."/>
            <person name="Garlena R.A."/>
            <person name="Russell D.A."/>
            <person name="Pope W.H."/>
            <person name="Jacobs-Sera D."/>
            <person name="Hatfull G.F."/>
        </authorList>
    </citation>
    <scope>NUCLEOTIDE SEQUENCE [LARGE SCALE GENOMIC DNA]</scope>
</reference>
<proteinExistence type="predicted"/>
<evidence type="ECO:0000313" key="2">
    <source>
        <dbReference type="Proteomes" id="UP000281572"/>
    </source>
</evidence>
<gene>
    <name evidence="1" type="primary">18</name>
    <name evidence="1" type="ORF">JUICEBOX_18</name>
</gene>
<name>A0A385UJR2_9CAUD</name>
<organism evidence="1 2">
    <name type="scientific">Corynebacterium phage Juicebox</name>
    <dbReference type="NCBI Taxonomy" id="2301600"/>
    <lineage>
        <taxon>Viruses</taxon>
        <taxon>Duplodnaviria</taxon>
        <taxon>Heunggongvirae</taxon>
        <taxon>Uroviricota</taxon>
        <taxon>Caudoviricetes</taxon>
        <taxon>Juiceboxvirus</taxon>
        <taxon>Juiceboxvirus juicebox</taxon>
    </lineage>
</organism>
<keyword evidence="2" id="KW-1185">Reference proteome</keyword>
<dbReference type="KEGG" id="vg:55003859"/>
<dbReference type="RefSeq" id="YP_009812787.1">
    <property type="nucleotide sequence ID" value="NC_048070.1"/>
</dbReference>
<dbReference type="Proteomes" id="UP000281572">
    <property type="component" value="Segment"/>
</dbReference>
<accession>A0A385UJR2</accession>
<sequence>MECDRMSSTEYELWLRGCDGSEWPLHGPEALGRPVRAMAGEMAEFYDTPFDATYRARVGGGSVYAGSILRAPLIPLSIDFFGDEWADELTRFRRALHRDRDSELVVRTNRSGERVLTVREVEARAMENDVDPGADESARYKFMLIAPIPGWRSAAPLTAEWQFDGHTVMGSVTIDNPGSMPAWPYWSLTSPAGWLLPDVDHELGTEPGEEERMIPIDFLPYGRDAMIDTDPAQLTVETTDQTLAPLAHMRGQAFLHPLPPETYHMQLPVAVDPLPALPWNLPYEWKAWIARRLHDLANEIGATAFMQMTPTDVGNRVATWIRDTTPWWVPTIGDGLIANLTGQAIADLIAEHYGTFGGVAGAAAQIRVYPRWEQPW</sequence>